<keyword evidence="2" id="KW-0229">DNA integration</keyword>
<name>A0A014MLE5_9BURK</name>
<dbReference type="GO" id="GO:0007059">
    <property type="term" value="P:chromosome segregation"/>
    <property type="evidence" value="ECO:0007669"/>
    <property type="project" value="UniProtKB-KW"/>
</dbReference>
<reference evidence="6 7" key="1">
    <citation type="submission" date="2014-01" db="EMBL/GenBank/DDBJ databases">
        <title>Interspecies Systems Biology Uncovers Metabolites Affecting C. elegans Gene Expression and Life History Traits.</title>
        <authorList>
            <person name="Watson E."/>
            <person name="Macneil L.T."/>
            <person name="Ritter A.D."/>
            <person name="Yilmaz L.S."/>
            <person name="Rosebrock A.P."/>
            <person name="Caudy A.A."/>
            <person name="Walhout A.J."/>
        </authorList>
    </citation>
    <scope>NUCLEOTIDE SEQUENCE [LARGE SCALE GENOMIC DNA]</scope>
    <source>
        <strain evidence="6 7">DA1877</strain>
    </source>
</reference>
<evidence type="ECO:0000313" key="7">
    <source>
        <dbReference type="Proteomes" id="UP000020766"/>
    </source>
</evidence>
<feature type="domain" description="Tyr recombinase" evidence="5">
    <location>
        <begin position="158"/>
        <end position="350"/>
    </location>
</feature>
<evidence type="ECO:0000256" key="3">
    <source>
        <dbReference type="ARBA" id="ARBA00023125"/>
    </source>
</evidence>
<keyword evidence="3" id="KW-0238">DNA-binding</keyword>
<organism evidence="6 7">
    <name type="scientific">Comamonas aquatica DA1877</name>
    <dbReference type="NCBI Taxonomy" id="1457173"/>
    <lineage>
        <taxon>Bacteria</taxon>
        <taxon>Pseudomonadati</taxon>
        <taxon>Pseudomonadota</taxon>
        <taxon>Betaproteobacteria</taxon>
        <taxon>Burkholderiales</taxon>
        <taxon>Comamonadaceae</taxon>
        <taxon>Comamonas</taxon>
    </lineage>
</organism>
<dbReference type="Proteomes" id="UP000020766">
    <property type="component" value="Unassembled WGS sequence"/>
</dbReference>
<dbReference type="GO" id="GO:0003677">
    <property type="term" value="F:DNA binding"/>
    <property type="evidence" value="ECO:0007669"/>
    <property type="project" value="UniProtKB-KW"/>
</dbReference>
<dbReference type="AlphaFoldDB" id="A0A014MLE5"/>
<accession>A0A014MLE5</accession>
<dbReference type="PROSITE" id="PS51898">
    <property type="entry name" value="TYR_RECOMBINASE"/>
    <property type="match status" value="1"/>
</dbReference>
<evidence type="ECO:0000256" key="4">
    <source>
        <dbReference type="ARBA" id="ARBA00023172"/>
    </source>
</evidence>
<dbReference type="PANTHER" id="PTHR30349">
    <property type="entry name" value="PHAGE INTEGRASE-RELATED"/>
    <property type="match status" value="1"/>
</dbReference>
<gene>
    <name evidence="6" type="ORF">AX13_08990</name>
</gene>
<comment type="caution">
    <text evidence="6">The sequence shown here is derived from an EMBL/GenBank/DDBJ whole genome shotgun (WGS) entry which is preliminary data.</text>
</comment>
<dbReference type="Gene3D" id="1.10.150.130">
    <property type="match status" value="1"/>
</dbReference>
<dbReference type="Gene3D" id="1.10.443.10">
    <property type="entry name" value="Intergrase catalytic core"/>
    <property type="match status" value="1"/>
</dbReference>
<evidence type="ECO:0000259" key="5">
    <source>
        <dbReference type="PROSITE" id="PS51898"/>
    </source>
</evidence>
<dbReference type="InterPro" id="IPR011010">
    <property type="entry name" value="DNA_brk_join_enz"/>
</dbReference>
<dbReference type="InterPro" id="IPR013762">
    <property type="entry name" value="Integrase-like_cat_sf"/>
</dbReference>
<dbReference type="Pfam" id="PF00589">
    <property type="entry name" value="Phage_integrase"/>
    <property type="match status" value="1"/>
</dbReference>
<dbReference type="CDD" id="cd00799">
    <property type="entry name" value="INT_Cre_C"/>
    <property type="match status" value="1"/>
</dbReference>
<evidence type="ECO:0000313" key="6">
    <source>
        <dbReference type="EMBL" id="EXU78949.1"/>
    </source>
</evidence>
<protein>
    <submittedName>
        <fullName evidence="6">Integrase</fullName>
    </submittedName>
</protein>
<dbReference type="SUPFAM" id="SSF56349">
    <property type="entry name" value="DNA breaking-rejoining enzymes"/>
    <property type="match status" value="1"/>
</dbReference>
<dbReference type="InterPro" id="IPR010998">
    <property type="entry name" value="Integrase_recombinase_N"/>
</dbReference>
<dbReference type="GO" id="GO:0015074">
    <property type="term" value="P:DNA integration"/>
    <property type="evidence" value="ECO:0007669"/>
    <property type="project" value="UniProtKB-KW"/>
</dbReference>
<dbReference type="GO" id="GO:0006310">
    <property type="term" value="P:DNA recombination"/>
    <property type="evidence" value="ECO:0007669"/>
    <property type="project" value="UniProtKB-KW"/>
</dbReference>
<keyword evidence="4" id="KW-0233">DNA recombination</keyword>
<dbReference type="InterPro" id="IPR050090">
    <property type="entry name" value="Tyrosine_recombinase_XerCD"/>
</dbReference>
<keyword evidence="7" id="KW-1185">Reference proteome</keyword>
<dbReference type="EMBL" id="JBOK01000023">
    <property type="protein sequence ID" value="EXU78949.1"/>
    <property type="molecule type" value="Genomic_DNA"/>
</dbReference>
<proteinExistence type="predicted"/>
<dbReference type="PANTHER" id="PTHR30349:SF81">
    <property type="entry name" value="TYROSINE RECOMBINASE XERC"/>
    <property type="match status" value="1"/>
</dbReference>
<dbReference type="InterPro" id="IPR002104">
    <property type="entry name" value="Integrase_catalytic"/>
</dbReference>
<sequence>MVALDAADVQRLDPELLAAVTMQAADDLIREGESSNTLASYRAALRYWAAWYQLRFGHPLSLPLPVNVVVQFVVDHAARTTAAGLRHELPAEIDQILVQHKIKGKPGPMKLTTLLHRLAVISKAHQLQELDNPCQDGKVKELVARTRRAYGKRGDVAEKKDALTKEPLLAMLETCDDSLIGLRDRALLLFAWSTGGRRRSEVASASMKFLKRVTGGAFVYTLTHSKSNQAANDRPENRKPIQGPASEALQNWLEKSEIREGAIFRRVLKNGRLGESLSPTSVRNIVRQRAQLAGLSDDFSAHSLRSGFVTEAANQNIPLPDTMALTGHRSVSSVLGYFRATTNSKAANLL</sequence>
<evidence type="ECO:0000256" key="1">
    <source>
        <dbReference type="ARBA" id="ARBA00022829"/>
    </source>
</evidence>
<keyword evidence="1" id="KW-0159">Chromosome partition</keyword>
<dbReference type="SUPFAM" id="SSF47823">
    <property type="entry name" value="lambda integrase-like, N-terminal domain"/>
    <property type="match status" value="1"/>
</dbReference>
<evidence type="ECO:0000256" key="2">
    <source>
        <dbReference type="ARBA" id="ARBA00022908"/>
    </source>
</evidence>